<keyword evidence="6" id="KW-1185">Reference proteome</keyword>
<dbReference type="Proteomes" id="UP001306950">
    <property type="component" value="Unassembled WGS sequence"/>
</dbReference>
<reference evidence="5 6" key="1">
    <citation type="submission" date="2024-02" db="EMBL/GenBank/DDBJ databases">
        <title>A nitrogen-fixing paenibacillus bacterium.</title>
        <authorList>
            <person name="Zhang W.L."/>
            <person name="Chen S.F."/>
        </authorList>
    </citation>
    <scope>NUCLEOTIDE SEQUENCE [LARGE SCALE GENOMIC DNA]</scope>
    <source>
        <strain evidence="5 6">M1</strain>
    </source>
</reference>
<keyword evidence="3" id="KW-0325">Glycoprotein</keyword>
<feature type="domain" description="Glycosyltransferase 61 catalytic" evidence="4">
    <location>
        <begin position="145"/>
        <end position="316"/>
    </location>
</feature>
<evidence type="ECO:0000259" key="4">
    <source>
        <dbReference type="Pfam" id="PF04577"/>
    </source>
</evidence>
<organism evidence="5 6">
    <name type="scientific">Paenibacillus haidiansis</name>
    <dbReference type="NCBI Taxonomy" id="1574488"/>
    <lineage>
        <taxon>Bacteria</taxon>
        <taxon>Bacillati</taxon>
        <taxon>Bacillota</taxon>
        <taxon>Bacilli</taxon>
        <taxon>Bacillales</taxon>
        <taxon>Paenibacillaceae</taxon>
        <taxon>Paenibacillus</taxon>
    </lineage>
</organism>
<protein>
    <submittedName>
        <fullName evidence="5">Glycosyltransferase family 61 protein</fullName>
        <ecNumber evidence="5">2.4.-.-</ecNumber>
    </submittedName>
</protein>
<dbReference type="EMBL" id="JAZHPZ010000003">
    <property type="protein sequence ID" value="MEF2965622.1"/>
    <property type="molecule type" value="Genomic_DNA"/>
</dbReference>
<accession>A0ABU7VPI0</accession>
<dbReference type="GO" id="GO:0016757">
    <property type="term" value="F:glycosyltransferase activity"/>
    <property type="evidence" value="ECO:0007669"/>
    <property type="project" value="UniProtKB-KW"/>
</dbReference>
<dbReference type="PANTHER" id="PTHR20961">
    <property type="entry name" value="GLYCOSYLTRANSFERASE"/>
    <property type="match status" value="1"/>
</dbReference>
<evidence type="ECO:0000256" key="1">
    <source>
        <dbReference type="ARBA" id="ARBA00022676"/>
    </source>
</evidence>
<dbReference type="InterPro" id="IPR049625">
    <property type="entry name" value="Glyco_transf_61_cat"/>
</dbReference>
<dbReference type="InterPro" id="IPR007657">
    <property type="entry name" value="Glycosyltransferase_61"/>
</dbReference>
<dbReference type="RefSeq" id="WP_331845856.1">
    <property type="nucleotide sequence ID" value="NZ_JAZHPZ010000003.1"/>
</dbReference>
<gene>
    <name evidence="5" type="ORF">V3851_07245</name>
</gene>
<comment type="caution">
    <text evidence="5">The sequence shown here is derived from an EMBL/GenBank/DDBJ whole genome shotgun (WGS) entry which is preliminary data.</text>
</comment>
<keyword evidence="1 5" id="KW-0328">Glycosyltransferase</keyword>
<dbReference type="Pfam" id="PF04577">
    <property type="entry name" value="Glyco_transf_61"/>
    <property type="match status" value="1"/>
</dbReference>
<evidence type="ECO:0000256" key="3">
    <source>
        <dbReference type="ARBA" id="ARBA00023180"/>
    </source>
</evidence>
<evidence type="ECO:0000256" key="2">
    <source>
        <dbReference type="ARBA" id="ARBA00022679"/>
    </source>
</evidence>
<proteinExistence type="predicted"/>
<evidence type="ECO:0000313" key="5">
    <source>
        <dbReference type="EMBL" id="MEF2965622.1"/>
    </source>
</evidence>
<dbReference type="EC" id="2.4.-.-" evidence="5"/>
<evidence type="ECO:0000313" key="6">
    <source>
        <dbReference type="Proteomes" id="UP001306950"/>
    </source>
</evidence>
<name>A0ABU7VPI0_9BACL</name>
<sequence length="376" mass="42767">MILLANGHPPKDYYRDISDWDLAAEREGTHGESGEVIPFDFGGVAEFAAPKSIETHLHPDLTPYRLRPFGGYLAIIPGGKVWGRSGAILSSEGKLIFDLSQEYDAEQYRMLEAEEHPVFRRWNDPELQDLNGTAAVLTFCGSYNYFHWLYDVLPRFAMLQASPVPYSAIIMNPNPYGPFVEQTWSMLGISGDMVIRASPELYIRPERLVVPSLMMNSHYPPWATQTLRRLMLPFRDAAIAAPERIYISRSKADTRRVVNEDQVIRCLEEYGFASVCLEKYTVAEQIQLFAEAKAIVGPHGAGLANLAFCRPGTRVIELFHNEHIVPTYWMISNHNALDYYMLYGRGCPDHAVRFKGLEDIYVDTERLKRTLQLAEL</sequence>
<keyword evidence="2 5" id="KW-0808">Transferase</keyword>